<sequence length="120" mass="13095">MSKKIEVEVNMHCEKCRTDVLKSVTKLSGIDQVSVDLEKQMLVVVGDDVDPVSVVERVKKTGKRAKIITVGPSKKPDPPVSPICESIISGYPYPVCTDVYPVAVVYPQPCDYETGGCVIQ</sequence>
<dbReference type="InterPro" id="IPR006121">
    <property type="entry name" value="HMA_dom"/>
</dbReference>
<keyword evidence="2" id="KW-0488">Methylation</keyword>
<gene>
    <name evidence="9" type="ORF">HannXRQ_Chr09g0250511</name>
    <name evidence="8" type="ORF">HanXRQr2_Chr09g0374291</name>
</gene>
<reference evidence="8 10" key="1">
    <citation type="journal article" date="2017" name="Nature">
        <title>The sunflower genome provides insights into oil metabolism, flowering and Asterid evolution.</title>
        <authorList>
            <person name="Badouin H."/>
            <person name="Gouzy J."/>
            <person name="Grassa C.J."/>
            <person name="Murat F."/>
            <person name="Staton S.E."/>
            <person name="Cottret L."/>
            <person name="Lelandais-Briere C."/>
            <person name="Owens G.L."/>
            <person name="Carrere S."/>
            <person name="Mayjonade B."/>
            <person name="Legrand L."/>
            <person name="Gill N."/>
            <person name="Kane N.C."/>
            <person name="Bowers J.E."/>
            <person name="Hubner S."/>
            <person name="Bellec A."/>
            <person name="Berard A."/>
            <person name="Berges H."/>
            <person name="Blanchet N."/>
            <person name="Boniface M.C."/>
            <person name="Brunel D."/>
            <person name="Catrice O."/>
            <person name="Chaidir N."/>
            <person name="Claudel C."/>
            <person name="Donnadieu C."/>
            <person name="Faraut T."/>
            <person name="Fievet G."/>
            <person name="Helmstetter N."/>
            <person name="King M."/>
            <person name="Knapp S.J."/>
            <person name="Lai Z."/>
            <person name="Le Paslier M.C."/>
            <person name="Lippi Y."/>
            <person name="Lorenzon L."/>
            <person name="Mandel J.R."/>
            <person name="Marage G."/>
            <person name="Marchand G."/>
            <person name="Marquand E."/>
            <person name="Bret-Mestries E."/>
            <person name="Morien E."/>
            <person name="Nambeesan S."/>
            <person name="Nguyen T."/>
            <person name="Pegot-Espagnet P."/>
            <person name="Pouilly N."/>
            <person name="Raftis F."/>
            <person name="Sallet E."/>
            <person name="Schiex T."/>
            <person name="Thomas J."/>
            <person name="Vandecasteele C."/>
            <person name="Vares D."/>
            <person name="Vear F."/>
            <person name="Vautrin S."/>
            <person name="Crespi M."/>
            <person name="Mangin B."/>
            <person name="Burke J.M."/>
            <person name="Salse J."/>
            <person name="Munos S."/>
            <person name="Vincourt P."/>
            <person name="Rieseberg L.H."/>
            <person name="Langlade N.B."/>
        </authorList>
    </citation>
    <scope>NUCLEOTIDE SEQUENCE [LARGE SCALE GENOMIC DNA]</scope>
    <source>
        <strain evidence="10">cv. SF193</strain>
        <tissue evidence="8">Leaves</tissue>
    </source>
</reference>
<protein>
    <submittedName>
        <fullName evidence="8">Heavy metal-associated domain, HMA, heavy metal-associated domain superfamily</fullName>
    </submittedName>
    <submittedName>
        <fullName evidence="9">Putative heavy metal-associated domain, HMA</fullName>
    </submittedName>
</protein>
<dbReference type="OMA" id="RVDINCE"/>
<evidence type="ECO:0000256" key="5">
    <source>
        <dbReference type="ARBA" id="ARBA00023289"/>
    </source>
</evidence>
<keyword evidence="4" id="KW-0449">Lipoprotein</keyword>
<evidence type="ECO:0000256" key="3">
    <source>
        <dbReference type="ARBA" id="ARBA00022723"/>
    </source>
</evidence>
<dbReference type="PANTHER" id="PTHR45811">
    <property type="entry name" value="COPPER TRANSPORT PROTEIN FAMILY-RELATED"/>
    <property type="match status" value="1"/>
</dbReference>
<dbReference type="PROSITE" id="PS50846">
    <property type="entry name" value="HMA_2"/>
    <property type="match status" value="1"/>
</dbReference>
<evidence type="ECO:0000259" key="7">
    <source>
        <dbReference type="PROSITE" id="PS50846"/>
    </source>
</evidence>
<evidence type="ECO:0000313" key="9">
    <source>
        <dbReference type="EMBL" id="OTG14533.1"/>
    </source>
</evidence>
<proteinExistence type="inferred from homology"/>
<keyword evidence="3" id="KW-0479">Metal-binding</keyword>
<accession>A0A251TUW4</accession>
<keyword evidence="5" id="KW-0636">Prenylation</keyword>
<dbReference type="CDD" id="cd00371">
    <property type="entry name" value="HMA"/>
    <property type="match status" value="1"/>
</dbReference>
<dbReference type="SUPFAM" id="SSF55008">
    <property type="entry name" value="HMA, heavy metal-associated domain"/>
    <property type="match status" value="1"/>
</dbReference>
<dbReference type="EMBL" id="MNCJ02000324">
    <property type="protein sequence ID" value="KAF5789691.1"/>
    <property type="molecule type" value="Genomic_DNA"/>
</dbReference>
<dbReference type="Proteomes" id="UP000215914">
    <property type="component" value="Chromosome 9"/>
</dbReference>
<dbReference type="GO" id="GO:0009626">
    <property type="term" value="P:plant-type hypersensitive response"/>
    <property type="evidence" value="ECO:0007669"/>
    <property type="project" value="UniProtKB-KW"/>
</dbReference>
<dbReference type="PANTHER" id="PTHR45811:SF33">
    <property type="entry name" value="HEAVY METAL-ASSOCIATED ISOPRENYLATED PLANT PROTEIN 2-RELATED"/>
    <property type="match status" value="1"/>
</dbReference>
<reference evidence="9" key="2">
    <citation type="submission" date="2017-02" db="EMBL/GenBank/DDBJ databases">
        <title>Sunflower complete genome.</title>
        <authorList>
            <person name="Langlade N."/>
            <person name="Munos S."/>
        </authorList>
    </citation>
    <scope>NUCLEOTIDE SEQUENCE [LARGE SCALE GENOMIC DNA]</scope>
    <source>
        <tissue evidence="9">Leaves</tissue>
    </source>
</reference>
<dbReference type="AlphaFoldDB" id="A0A251TUW4"/>
<comment type="subcellular location">
    <subcellularLocation>
        <location evidence="1">Membrane</location>
        <topology evidence="1">Peripheral membrane protein</topology>
    </subcellularLocation>
</comment>
<evidence type="ECO:0000313" key="10">
    <source>
        <dbReference type="Proteomes" id="UP000215914"/>
    </source>
</evidence>
<keyword evidence="10" id="KW-1185">Reference proteome</keyword>
<evidence type="ECO:0000256" key="2">
    <source>
        <dbReference type="ARBA" id="ARBA00022481"/>
    </source>
</evidence>
<dbReference type="EMBL" id="CM007898">
    <property type="protein sequence ID" value="OTG14533.1"/>
    <property type="molecule type" value="Genomic_DNA"/>
</dbReference>
<name>A0A251TUW4_HELAN</name>
<evidence type="ECO:0000256" key="1">
    <source>
        <dbReference type="ARBA" id="ARBA00004170"/>
    </source>
</evidence>
<reference evidence="8" key="3">
    <citation type="submission" date="2020-06" db="EMBL/GenBank/DDBJ databases">
        <title>Helianthus annuus Genome sequencing and assembly Release 2.</title>
        <authorList>
            <person name="Gouzy J."/>
            <person name="Langlade N."/>
            <person name="Munos S."/>
        </authorList>
    </citation>
    <scope>NUCLEOTIDE SEQUENCE</scope>
    <source>
        <tissue evidence="8">Leaves</tissue>
    </source>
</reference>
<comment type="similarity">
    <text evidence="6">Belongs to the HIPP family.</text>
</comment>
<evidence type="ECO:0000256" key="4">
    <source>
        <dbReference type="ARBA" id="ARBA00023288"/>
    </source>
</evidence>
<dbReference type="Gene3D" id="3.30.70.100">
    <property type="match status" value="1"/>
</dbReference>
<dbReference type="InterPro" id="IPR051863">
    <property type="entry name" value="HIPP"/>
</dbReference>
<feature type="domain" description="HMA" evidence="7">
    <location>
        <begin position="2"/>
        <end position="66"/>
    </location>
</feature>
<dbReference type="InParanoid" id="A0A251TUW4"/>
<dbReference type="FunCoup" id="A0A251TUW4">
    <property type="interactions" value="69"/>
</dbReference>
<dbReference type="GO" id="GO:0046872">
    <property type="term" value="F:metal ion binding"/>
    <property type="evidence" value="ECO:0007669"/>
    <property type="project" value="UniProtKB-KW"/>
</dbReference>
<dbReference type="Pfam" id="PF00403">
    <property type="entry name" value="HMA"/>
    <property type="match status" value="1"/>
</dbReference>
<evidence type="ECO:0000313" key="8">
    <source>
        <dbReference type="EMBL" id="KAF5789691.1"/>
    </source>
</evidence>
<dbReference type="Gramene" id="mRNA:HanXRQr2_Chr09g0374291">
    <property type="protein sequence ID" value="mRNA:HanXRQr2_Chr09g0374291"/>
    <property type="gene ID" value="HanXRQr2_Chr09g0374291"/>
</dbReference>
<dbReference type="GO" id="GO:0016020">
    <property type="term" value="C:membrane"/>
    <property type="evidence" value="ECO:0007669"/>
    <property type="project" value="UniProtKB-SubCell"/>
</dbReference>
<organism evidence="9 10">
    <name type="scientific">Helianthus annuus</name>
    <name type="common">Common sunflower</name>
    <dbReference type="NCBI Taxonomy" id="4232"/>
    <lineage>
        <taxon>Eukaryota</taxon>
        <taxon>Viridiplantae</taxon>
        <taxon>Streptophyta</taxon>
        <taxon>Embryophyta</taxon>
        <taxon>Tracheophyta</taxon>
        <taxon>Spermatophyta</taxon>
        <taxon>Magnoliopsida</taxon>
        <taxon>eudicotyledons</taxon>
        <taxon>Gunneridae</taxon>
        <taxon>Pentapetalae</taxon>
        <taxon>asterids</taxon>
        <taxon>campanulids</taxon>
        <taxon>Asterales</taxon>
        <taxon>Asteraceae</taxon>
        <taxon>Asteroideae</taxon>
        <taxon>Heliantheae alliance</taxon>
        <taxon>Heliantheae</taxon>
        <taxon>Helianthus</taxon>
    </lineage>
</organism>
<dbReference type="InterPro" id="IPR036163">
    <property type="entry name" value="HMA_dom_sf"/>
</dbReference>
<evidence type="ECO:0000256" key="6">
    <source>
        <dbReference type="ARBA" id="ARBA00024045"/>
    </source>
</evidence>